<comment type="cofactor">
    <cofactor evidence="1">
        <name>Mg(2+)</name>
        <dbReference type="ChEBI" id="CHEBI:18420"/>
    </cofactor>
</comment>
<comment type="caution">
    <text evidence="7">The sequence shown here is derived from an EMBL/GenBank/DDBJ whole genome shotgun (WGS) entry which is preliminary data.</text>
</comment>
<dbReference type="Pfam" id="PF00348">
    <property type="entry name" value="polyprenyl_synt"/>
    <property type="match status" value="1"/>
</dbReference>
<dbReference type="GO" id="GO:0046872">
    <property type="term" value="F:metal ion binding"/>
    <property type="evidence" value="ECO:0007669"/>
    <property type="project" value="UniProtKB-KW"/>
</dbReference>
<evidence type="ECO:0000313" key="7">
    <source>
        <dbReference type="EMBL" id="NYI69006.1"/>
    </source>
</evidence>
<organism evidence="7 8">
    <name type="scientific">Spelaeicoccus albus</name>
    <dbReference type="NCBI Taxonomy" id="1280376"/>
    <lineage>
        <taxon>Bacteria</taxon>
        <taxon>Bacillati</taxon>
        <taxon>Actinomycetota</taxon>
        <taxon>Actinomycetes</taxon>
        <taxon>Micrococcales</taxon>
        <taxon>Brevibacteriaceae</taxon>
        <taxon>Spelaeicoccus</taxon>
    </lineage>
</organism>
<dbReference type="InterPro" id="IPR008949">
    <property type="entry name" value="Isoprenoid_synthase_dom_sf"/>
</dbReference>
<dbReference type="Proteomes" id="UP000539111">
    <property type="component" value="Unassembled WGS sequence"/>
</dbReference>
<sequence length="364" mass="39167">MTASLTEIRELVDAQLHEFLEARSREATAVSADAATLTDVLDPLLFRGKRIRAALCVWGYQLAAAAAGTHRESPLPAELVRAATSLELLHLSALIHDDMMDGSDTRRGQPTIHRRFEAFHDEHEFSGNAEGFGSAGALIAGDLCLGWSMSMFSSCGMERAASPAVLNIVDRMRSDVMIGQYLDMLGETRPLPDDKSIGAARTVVKYKSAKYSVEHPLLLGAALAGADEQLLHTISSFGMPLGEAFQLRDDVLGVFGDPHQTGKPAGDDLRSGKRTVMIAYTRAGASAAEKRTVDAMLGDPDLNEDDVSYLRGVIERSGGLARTEQLMTNLAQTARSALSELPPETAEVTATLEAFSHELTGRKS</sequence>
<dbReference type="GO" id="GO:0004311">
    <property type="term" value="F:geranylgeranyl diphosphate synthase activity"/>
    <property type="evidence" value="ECO:0007669"/>
    <property type="project" value="UniProtKB-EC"/>
</dbReference>
<dbReference type="PANTHER" id="PTHR12001">
    <property type="entry name" value="GERANYLGERANYL PYROPHOSPHATE SYNTHASE"/>
    <property type="match status" value="1"/>
</dbReference>
<dbReference type="PANTHER" id="PTHR12001:SF85">
    <property type="entry name" value="SHORT CHAIN ISOPRENYL DIPHOSPHATE SYNTHASE"/>
    <property type="match status" value="1"/>
</dbReference>
<keyword evidence="4" id="KW-0479">Metal-binding</keyword>
<dbReference type="GO" id="GO:0004337">
    <property type="term" value="F:(2E,6E)-farnesyl diphosphate synthase activity"/>
    <property type="evidence" value="ECO:0007669"/>
    <property type="project" value="UniProtKB-EC"/>
</dbReference>
<dbReference type="EC" id="2.5.1.10" evidence="7"/>
<evidence type="ECO:0000256" key="3">
    <source>
        <dbReference type="ARBA" id="ARBA00022679"/>
    </source>
</evidence>
<dbReference type="CDD" id="cd00685">
    <property type="entry name" value="Trans_IPPS_HT"/>
    <property type="match status" value="1"/>
</dbReference>
<dbReference type="InterPro" id="IPR033749">
    <property type="entry name" value="Polyprenyl_synt_CS"/>
</dbReference>
<dbReference type="SFLD" id="SFLDS00005">
    <property type="entry name" value="Isoprenoid_Synthase_Type_I"/>
    <property type="match status" value="1"/>
</dbReference>
<dbReference type="GO" id="GO:0004161">
    <property type="term" value="F:dimethylallyltranstransferase activity"/>
    <property type="evidence" value="ECO:0007669"/>
    <property type="project" value="UniProtKB-EC"/>
</dbReference>
<dbReference type="PROSITE" id="PS00444">
    <property type="entry name" value="POLYPRENYL_SYNTHASE_2"/>
    <property type="match status" value="1"/>
</dbReference>
<accession>A0A7Z0IJ30</accession>
<evidence type="ECO:0000256" key="1">
    <source>
        <dbReference type="ARBA" id="ARBA00001946"/>
    </source>
</evidence>
<dbReference type="SFLD" id="SFLDG01017">
    <property type="entry name" value="Polyprenyl_Transferase_Like"/>
    <property type="match status" value="1"/>
</dbReference>
<dbReference type="GO" id="GO:0008299">
    <property type="term" value="P:isoprenoid biosynthetic process"/>
    <property type="evidence" value="ECO:0007669"/>
    <property type="project" value="InterPro"/>
</dbReference>
<dbReference type="InterPro" id="IPR000092">
    <property type="entry name" value="Polyprenyl_synt"/>
</dbReference>
<keyword evidence="3 6" id="KW-0808">Transferase</keyword>
<evidence type="ECO:0000313" key="8">
    <source>
        <dbReference type="Proteomes" id="UP000539111"/>
    </source>
</evidence>
<dbReference type="SUPFAM" id="SSF48576">
    <property type="entry name" value="Terpenoid synthases"/>
    <property type="match status" value="1"/>
</dbReference>
<dbReference type="EC" id="2.5.1.1" evidence="7"/>
<evidence type="ECO:0000256" key="2">
    <source>
        <dbReference type="ARBA" id="ARBA00006706"/>
    </source>
</evidence>
<keyword evidence="8" id="KW-1185">Reference proteome</keyword>
<reference evidence="7 8" key="1">
    <citation type="submission" date="2020-07" db="EMBL/GenBank/DDBJ databases">
        <title>Sequencing the genomes of 1000 actinobacteria strains.</title>
        <authorList>
            <person name="Klenk H.-P."/>
        </authorList>
    </citation>
    <scope>NUCLEOTIDE SEQUENCE [LARGE SCALE GENOMIC DNA]</scope>
    <source>
        <strain evidence="7 8">DSM 26341</strain>
    </source>
</reference>
<proteinExistence type="inferred from homology"/>
<dbReference type="Gene3D" id="1.10.600.10">
    <property type="entry name" value="Farnesyl Diphosphate Synthase"/>
    <property type="match status" value="1"/>
</dbReference>
<gene>
    <name evidence="7" type="ORF">BJY26_003312</name>
</gene>
<dbReference type="EMBL" id="JACBZP010000001">
    <property type="protein sequence ID" value="NYI69006.1"/>
    <property type="molecule type" value="Genomic_DNA"/>
</dbReference>
<keyword evidence="5" id="KW-0460">Magnesium</keyword>
<evidence type="ECO:0000256" key="6">
    <source>
        <dbReference type="RuleBase" id="RU004466"/>
    </source>
</evidence>
<evidence type="ECO:0000256" key="4">
    <source>
        <dbReference type="ARBA" id="ARBA00022723"/>
    </source>
</evidence>
<dbReference type="PROSITE" id="PS00723">
    <property type="entry name" value="POLYPRENYL_SYNTHASE_1"/>
    <property type="match status" value="1"/>
</dbReference>
<comment type="similarity">
    <text evidence="2 6">Belongs to the FPP/GGPP synthase family.</text>
</comment>
<protein>
    <submittedName>
        <fullName evidence="7">Geranylgeranyl diphosphate synthase type I</fullName>
        <ecNumber evidence="7">2.5.1.1</ecNumber>
        <ecNumber evidence="7">2.5.1.10</ecNumber>
        <ecNumber evidence="7">2.5.1.29</ecNumber>
    </submittedName>
</protein>
<name>A0A7Z0IJ30_9MICO</name>
<dbReference type="RefSeq" id="WP_179429272.1">
    <property type="nucleotide sequence ID" value="NZ_JACBZP010000001.1"/>
</dbReference>
<dbReference type="AlphaFoldDB" id="A0A7Z0IJ30"/>
<evidence type="ECO:0000256" key="5">
    <source>
        <dbReference type="ARBA" id="ARBA00022842"/>
    </source>
</evidence>
<dbReference type="EC" id="2.5.1.29" evidence="7"/>